<evidence type="ECO:0000256" key="4">
    <source>
        <dbReference type="ARBA" id="ARBA00023172"/>
    </source>
</evidence>
<dbReference type="CDD" id="cd01184">
    <property type="entry name" value="INT_C_like_1"/>
    <property type="match status" value="1"/>
</dbReference>
<organism evidence="8 9">
    <name type="scientific">Rugamonas rivuli</name>
    <dbReference type="NCBI Taxonomy" id="2743358"/>
    <lineage>
        <taxon>Bacteria</taxon>
        <taxon>Pseudomonadati</taxon>
        <taxon>Pseudomonadota</taxon>
        <taxon>Betaproteobacteria</taxon>
        <taxon>Burkholderiales</taxon>
        <taxon>Oxalobacteraceae</taxon>
        <taxon>Telluria group</taxon>
        <taxon>Rugamonas</taxon>
    </lineage>
</organism>
<keyword evidence="3 5" id="KW-0238">DNA-binding</keyword>
<dbReference type="Pfam" id="PF00589">
    <property type="entry name" value="Phage_integrase"/>
    <property type="match status" value="1"/>
</dbReference>
<protein>
    <submittedName>
        <fullName evidence="8">Tyrosine-type recombinase/integrase</fullName>
    </submittedName>
</protein>
<evidence type="ECO:0000256" key="5">
    <source>
        <dbReference type="PROSITE-ProRule" id="PRU01248"/>
    </source>
</evidence>
<proteinExistence type="inferred from homology"/>
<dbReference type="Proteomes" id="UP000444318">
    <property type="component" value="Unassembled WGS sequence"/>
</dbReference>
<evidence type="ECO:0000256" key="2">
    <source>
        <dbReference type="ARBA" id="ARBA00022908"/>
    </source>
</evidence>
<accession>A0A843S9Q1</accession>
<evidence type="ECO:0000313" key="9">
    <source>
        <dbReference type="Proteomes" id="UP000444318"/>
    </source>
</evidence>
<dbReference type="SUPFAM" id="SSF56349">
    <property type="entry name" value="DNA breaking-rejoining enzymes"/>
    <property type="match status" value="1"/>
</dbReference>
<evidence type="ECO:0000259" key="7">
    <source>
        <dbReference type="PROSITE" id="PS51900"/>
    </source>
</evidence>
<dbReference type="PANTHER" id="PTHR30349:SF41">
    <property type="entry name" value="INTEGRASE_RECOMBINASE PROTEIN MJ0367-RELATED"/>
    <property type="match status" value="1"/>
</dbReference>
<dbReference type="GO" id="GO:0003677">
    <property type="term" value="F:DNA binding"/>
    <property type="evidence" value="ECO:0007669"/>
    <property type="project" value="UniProtKB-UniRule"/>
</dbReference>
<feature type="domain" description="Tyr recombinase" evidence="6">
    <location>
        <begin position="276"/>
        <end position="474"/>
    </location>
</feature>
<evidence type="ECO:0000256" key="1">
    <source>
        <dbReference type="ARBA" id="ARBA00008857"/>
    </source>
</evidence>
<keyword evidence="2" id="KW-0229">DNA integration</keyword>
<sequence>MQIKAPRLYRNRCGVYYFRVKSGGKEKRISLRTKCSKTANILALQLNLDLERRRDMAEPKLSDFNFDLATLRRYEIALKNGTAIRTDGSAEEHARVMEMMAEIDRVGIIDLEDRPLRSVTAKRAKSEPLTRAVDKWLANCTGKNGGRTVDTKGYHIKDFLERMFPLVESVELWLAEHEKVEFNKKRALHAWEENKAAGRHASADIEASALDKQTLVEYKDALLTIPQTSKTIDNKLSTLHDFFKYMIGHGLHTKLDSNPVEGMFILTKDARKKTTKAYQPFTEDALAKLFDSAPYLDAMGGAPDLFWGPLLGVYTGMRIGEVTQIRCIDVHKAPRTGIHYIHVYKSKTVGGIRNVPICDALIGLGFLEYVNECRAAGAERLFPHRLLINHSYSKELSAAMLEYQRARRIKAPQTSFHSFRVNVITQMHDNDAEAGKIMKIVGHDDGEGHAVHWGYVRELHKLKPVVDELAWPIDLQALKYDGRFAGFLADRNNWAQEKPAESAQNGQEKQSKR</sequence>
<reference evidence="8 9" key="1">
    <citation type="submission" date="2019-10" db="EMBL/GenBank/DDBJ databases">
        <title>Two novel species isolated from a subtropical stream in China.</title>
        <authorList>
            <person name="Lu H."/>
        </authorList>
    </citation>
    <scope>NUCLEOTIDE SEQUENCE [LARGE SCALE GENOMIC DNA]</scope>
    <source>
        <strain evidence="8 9">FT103W</strain>
    </source>
</reference>
<dbReference type="InterPro" id="IPR044068">
    <property type="entry name" value="CB"/>
</dbReference>
<evidence type="ECO:0000259" key="6">
    <source>
        <dbReference type="PROSITE" id="PS51898"/>
    </source>
</evidence>
<dbReference type="InterPro" id="IPR002104">
    <property type="entry name" value="Integrase_catalytic"/>
</dbReference>
<gene>
    <name evidence="8" type="ORF">GEV01_15565</name>
</gene>
<comment type="similarity">
    <text evidence="1">Belongs to the 'phage' integrase family.</text>
</comment>
<comment type="caution">
    <text evidence="8">The sequence shown here is derived from an EMBL/GenBank/DDBJ whole genome shotgun (WGS) entry which is preliminary data.</text>
</comment>
<keyword evidence="4" id="KW-0233">DNA recombination</keyword>
<dbReference type="InterPro" id="IPR011010">
    <property type="entry name" value="DNA_brk_join_enz"/>
</dbReference>
<name>A0A843S9Q1_9BURK</name>
<feature type="domain" description="Core-binding (CB)" evidence="7">
    <location>
        <begin position="127"/>
        <end position="247"/>
    </location>
</feature>
<dbReference type="RefSeq" id="WP_152806006.1">
    <property type="nucleotide sequence ID" value="NZ_WHUF01000004.1"/>
</dbReference>
<dbReference type="AlphaFoldDB" id="A0A843S9Q1"/>
<dbReference type="PROSITE" id="PS51900">
    <property type="entry name" value="CB"/>
    <property type="match status" value="1"/>
</dbReference>
<dbReference type="PROSITE" id="PS51898">
    <property type="entry name" value="TYR_RECOMBINASE"/>
    <property type="match status" value="1"/>
</dbReference>
<dbReference type="EMBL" id="WHUF01000004">
    <property type="protein sequence ID" value="MQA20939.1"/>
    <property type="molecule type" value="Genomic_DNA"/>
</dbReference>
<evidence type="ECO:0000313" key="8">
    <source>
        <dbReference type="EMBL" id="MQA20939.1"/>
    </source>
</evidence>
<dbReference type="GO" id="GO:0015074">
    <property type="term" value="P:DNA integration"/>
    <property type="evidence" value="ECO:0007669"/>
    <property type="project" value="UniProtKB-KW"/>
</dbReference>
<dbReference type="Gene3D" id="1.10.443.10">
    <property type="entry name" value="Intergrase catalytic core"/>
    <property type="match status" value="1"/>
</dbReference>
<dbReference type="InterPro" id="IPR013762">
    <property type="entry name" value="Integrase-like_cat_sf"/>
</dbReference>
<evidence type="ECO:0000256" key="3">
    <source>
        <dbReference type="ARBA" id="ARBA00023125"/>
    </source>
</evidence>
<dbReference type="PANTHER" id="PTHR30349">
    <property type="entry name" value="PHAGE INTEGRASE-RELATED"/>
    <property type="match status" value="1"/>
</dbReference>
<dbReference type="GO" id="GO:0006310">
    <property type="term" value="P:DNA recombination"/>
    <property type="evidence" value="ECO:0007669"/>
    <property type="project" value="UniProtKB-KW"/>
</dbReference>
<dbReference type="InterPro" id="IPR050090">
    <property type="entry name" value="Tyrosine_recombinase_XerCD"/>
</dbReference>
<keyword evidence="9" id="KW-1185">Reference proteome</keyword>